<feature type="compositionally biased region" description="Basic residues" evidence="1">
    <location>
        <begin position="21"/>
        <end position="42"/>
    </location>
</feature>
<evidence type="ECO:0008006" key="4">
    <source>
        <dbReference type="Google" id="ProtNLM"/>
    </source>
</evidence>
<dbReference type="AlphaFoldDB" id="A0A2Z7C9L2"/>
<evidence type="ECO:0000313" key="3">
    <source>
        <dbReference type="Proteomes" id="UP000250235"/>
    </source>
</evidence>
<sequence>MIDRESYAVRGVGDPDPPPARQRKNNKQNRRAKRDARPRSNHGAHPSGVAHHRATFARGWLPLVGRCLASLLRNQARPAHWLSRVTRDVARAAAVVIDLTNIESTHDQISPSVPTAEAEATNIQSDVAQPDAAQYFFSGFFALSKLSSMSSSLINNSLHVSFDSVLAMDNTGILAMFGALVASGLKGFLGCPAIFYEDSLTEFFQNGSIRDGMVVNTTQGHLSEIPKDLVFDARSIFSHSGKQVSTSCKKREIKIEFRLLSDILAKSIFAKGGPFDAVTHERFLLMADITGGVQINWGRLLFNIFKEMVTAGSRQEKWYAIQICVLLKDVPALEFGDSKAFPSPRILTEKTVHRYVVINEKVTVEEVANKPRVKRTPVKKAVSRKRPATAEVVEPVVSKKKRTKVGKADKGLVLITVAQEVAPLKIVEPTRAAPSEQPPVPKRKSKKRRLRLDKDSDDEIVKERGAKSSEPTVENEPVVKSTAEEVRTTSTDDVDLIIEKVIAETAQKETDEEEQNVDGIDVEGTTVSGTDVGEQTVPRDEETDRWFNLSYEEFIAQEADRPVVTASDTDEEMETVDFGTDVGEQELQIFDENESNCGSLRQSGPRPDPRLLRQAALEALTRSARTDSPRRTARKQFSGDNRRRRRRRTAAA</sequence>
<evidence type="ECO:0000313" key="2">
    <source>
        <dbReference type="EMBL" id="KZV41350.1"/>
    </source>
</evidence>
<reference evidence="2 3" key="1">
    <citation type="journal article" date="2015" name="Proc. Natl. Acad. Sci. U.S.A.">
        <title>The resurrection genome of Boea hygrometrica: A blueprint for survival of dehydration.</title>
        <authorList>
            <person name="Xiao L."/>
            <person name="Yang G."/>
            <person name="Zhang L."/>
            <person name="Yang X."/>
            <person name="Zhao S."/>
            <person name="Ji Z."/>
            <person name="Zhou Q."/>
            <person name="Hu M."/>
            <person name="Wang Y."/>
            <person name="Chen M."/>
            <person name="Xu Y."/>
            <person name="Jin H."/>
            <person name="Xiao X."/>
            <person name="Hu G."/>
            <person name="Bao F."/>
            <person name="Hu Y."/>
            <person name="Wan P."/>
            <person name="Li L."/>
            <person name="Deng X."/>
            <person name="Kuang T."/>
            <person name="Xiang C."/>
            <person name="Zhu J.K."/>
            <person name="Oliver M.J."/>
            <person name="He Y."/>
        </authorList>
    </citation>
    <scope>NUCLEOTIDE SEQUENCE [LARGE SCALE GENOMIC DNA]</scope>
    <source>
        <strain evidence="3">cv. XS01</strain>
    </source>
</reference>
<gene>
    <name evidence="2" type="ORF">F511_37321</name>
</gene>
<feature type="compositionally biased region" description="Basic residues" evidence="1">
    <location>
        <begin position="441"/>
        <end position="451"/>
    </location>
</feature>
<feature type="region of interest" description="Disordered" evidence="1">
    <location>
        <begin position="428"/>
        <end position="487"/>
    </location>
</feature>
<feature type="region of interest" description="Disordered" evidence="1">
    <location>
        <begin position="1"/>
        <end position="51"/>
    </location>
</feature>
<dbReference type="Proteomes" id="UP000250235">
    <property type="component" value="Unassembled WGS sequence"/>
</dbReference>
<dbReference type="EMBL" id="KQ999502">
    <property type="protein sequence ID" value="KZV41350.1"/>
    <property type="molecule type" value="Genomic_DNA"/>
</dbReference>
<organism evidence="2 3">
    <name type="scientific">Dorcoceras hygrometricum</name>
    <dbReference type="NCBI Taxonomy" id="472368"/>
    <lineage>
        <taxon>Eukaryota</taxon>
        <taxon>Viridiplantae</taxon>
        <taxon>Streptophyta</taxon>
        <taxon>Embryophyta</taxon>
        <taxon>Tracheophyta</taxon>
        <taxon>Spermatophyta</taxon>
        <taxon>Magnoliopsida</taxon>
        <taxon>eudicotyledons</taxon>
        <taxon>Gunneridae</taxon>
        <taxon>Pentapetalae</taxon>
        <taxon>asterids</taxon>
        <taxon>lamiids</taxon>
        <taxon>Lamiales</taxon>
        <taxon>Gesneriaceae</taxon>
        <taxon>Didymocarpoideae</taxon>
        <taxon>Trichosporeae</taxon>
        <taxon>Loxocarpinae</taxon>
        <taxon>Dorcoceras</taxon>
    </lineage>
</organism>
<keyword evidence="3" id="KW-1185">Reference proteome</keyword>
<proteinExistence type="predicted"/>
<feature type="region of interest" description="Disordered" evidence="1">
    <location>
        <begin position="620"/>
        <end position="652"/>
    </location>
</feature>
<evidence type="ECO:0000256" key="1">
    <source>
        <dbReference type="SAM" id="MobiDB-lite"/>
    </source>
</evidence>
<feature type="compositionally biased region" description="Basic residues" evidence="1">
    <location>
        <begin position="642"/>
        <end position="652"/>
    </location>
</feature>
<protein>
    <recommendedName>
        <fullName evidence="4">Splicing factor 3B subunit 1-like</fullName>
    </recommendedName>
</protein>
<feature type="region of interest" description="Disordered" evidence="1">
    <location>
        <begin position="560"/>
        <end position="581"/>
    </location>
</feature>
<accession>A0A2Z7C9L2</accession>
<name>A0A2Z7C9L2_9LAMI</name>